<proteinExistence type="predicted"/>
<reference evidence="1" key="1">
    <citation type="submission" date="2023-07" db="EMBL/GenBank/DDBJ databases">
        <title>Black Yeasts Isolated from many extreme environments.</title>
        <authorList>
            <person name="Coleine C."/>
            <person name="Stajich J.E."/>
            <person name="Selbmann L."/>
        </authorList>
    </citation>
    <scope>NUCLEOTIDE SEQUENCE</scope>
    <source>
        <strain evidence="1">CCFEE 5714</strain>
    </source>
</reference>
<dbReference type="EMBL" id="JAUTXU010000009">
    <property type="protein sequence ID" value="KAK3723449.1"/>
    <property type="molecule type" value="Genomic_DNA"/>
</dbReference>
<evidence type="ECO:0000313" key="2">
    <source>
        <dbReference type="Proteomes" id="UP001281147"/>
    </source>
</evidence>
<name>A0ACC3NUI0_9PEZI</name>
<gene>
    <name evidence="1" type="ORF">LTR37_001701</name>
</gene>
<dbReference type="Proteomes" id="UP001281147">
    <property type="component" value="Unassembled WGS sequence"/>
</dbReference>
<keyword evidence="2" id="KW-1185">Reference proteome</keyword>
<evidence type="ECO:0000313" key="1">
    <source>
        <dbReference type="EMBL" id="KAK3723449.1"/>
    </source>
</evidence>
<sequence>MAVRVRKMVQRTHTLNFMGDTMLGRLIDQLFPQHVDEPEEARMVKSIQNANGKLRDYGPTSPWGDVLPLLHGADLNLLNLETSVTTHPTKWPNKVFNYRMHPANISALQAARIHYAGLANNHTLDFSEPGLLETVQTVGKAGVAFAGAGETIEEATRPAVLHLPAGDGSKSNEIHIWAAADHPQDWGRVPNFHFIDYTHQTRVRLKELLTEATSNTAALKVFSVHWGPNYSWQPAQEIQDLAHFLIDACGIDIIHGHSSHHVQGVEKYKGKLIIYGCGDFVDDYALTPGYRNDLSGVWRVTVREAPGDAGEGGLELKRLEIFLTKIDRFMARKLDRKEADFDWVREKIRDLSAELGTVVNLESETWAYKYADFPLYKAIKITTNIVLLLAYIPASDSHVYATGTGSRVHANETDSRVHASRTDSNVHANRAEGAYATSRLATRDA</sequence>
<organism evidence="1 2">
    <name type="scientific">Vermiconidia calcicola</name>
    <dbReference type="NCBI Taxonomy" id="1690605"/>
    <lineage>
        <taxon>Eukaryota</taxon>
        <taxon>Fungi</taxon>
        <taxon>Dikarya</taxon>
        <taxon>Ascomycota</taxon>
        <taxon>Pezizomycotina</taxon>
        <taxon>Dothideomycetes</taxon>
        <taxon>Dothideomycetidae</taxon>
        <taxon>Mycosphaerellales</taxon>
        <taxon>Extremaceae</taxon>
        <taxon>Vermiconidia</taxon>
    </lineage>
</organism>
<protein>
    <submittedName>
        <fullName evidence="1">Uncharacterized protein</fullName>
    </submittedName>
</protein>
<accession>A0ACC3NUI0</accession>
<comment type="caution">
    <text evidence="1">The sequence shown here is derived from an EMBL/GenBank/DDBJ whole genome shotgun (WGS) entry which is preliminary data.</text>
</comment>